<dbReference type="InterPro" id="IPR015919">
    <property type="entry name" value="Cadherin-like_sf"/>
</dbReference>
<feature type="chain" id="PRO_5046651460" evidence="1">
    <location>
        <begin position="27"/>
        <end position="151"/>
    </location>
</feature>
<evidence type="ECO:0000313" key="2">
    <source>
        <dbReference type="Proteomes" id="UP000694865"/>
    </source>
</evidence>
<organism evidence="2 3">
    <name type="scientific">Saccoglossus kowalevskii</name>
    <name type="common">Acorn worm</name>
    <dbReference type="NCBI Taxonomy" id="10224"/>
    <lineage>
        <taxon>Eukaryota</taxon>
        <taxon>Metazoa</taxon>
        <taxon>Hemichordata</taxon>
        <taxon>Enteropneusta</taxon>
        <taxon>Harrimaniidae</taxon>
        <taxon>Saccoglossus</taxon>
    </lineage>
</organism>
<protein>
    <submittedName>
        <fullName evidence="3">Uncharacterized protein LOC102809651</fullName>
    </submittedName>
</protein>
<name>A0ABM0MML5_SACKO</name>
<dbReference type="RefSeq" id="XP_006821256.1">
    <property type="nucleotide sequence ID" value="XM_006821193.1"/>
</dbReference>
<evidence type="ECO:0000313" key="3">
    <source>
        <dbReference type="RefSeq" id="XP_006821256.1"/>
    </source>
</evidence>
<reference evidence="3" key="1">
    <citation type="submission" date="2025-08" db="UniProtKB">
        <authorList>
            <consortium name="RefSeq"/>
        </authorList>
    </citation>
    <scope>IDENTIFICATION</scope>
    <source>
        <tissue evidence="3">Testes</tissue>
    </source>
</reference>
<gene>
    <name evidence="3" type="primary">LOC102809651</name>
</gene>
<accession>A0ABM0MML5</accession>
<feature type="signal peptide" evidence="1">
    <location>
        <begin position="1"/>
        <end position="26"/>
    </location>
</feature>
<dbReference type="Proteomes" id="UP000694865">
    <property type="component" value="Unplaced"/>
</dbReference>
<proteinExistence type="predicted"/>
<sequence length="151" mass="17447">MVVNVVAVRMFYLLVCLCSWIHLCHSILSGELNNESSTKYYSICILENLQPRSLIFRLDGDVNNLSVSEEDKVAHFFCDTNKPEIYISTFLNFDEKHEYILHLQWNTANFTNFGVLNVMVEDVADWPPVFNESCAFQDLKARTENDLVSNI</sequence>
<dbReference type="GeneID" id="102809651"/>
<dbReference type="SUPFAM" id="SSF49313">
    <property type="entry name" value="Cadherin-like"/>
    <property type="match status" value="1"/>
</dbReference>
<evidence type="ECO:0000256" key="1">
    <source>
        <dbReference type="SAM" id="SignalP"/>
    </source>
</evidence>
<dbReference type="Gene3D" id="2.60.40.60">
    <property type="entry name" value="Cadherins"/>
    <property type="match status" value="1"/>
</dbReference>
<keyword evidence="2" id="KW-1185">Reference proteome</keyword>
<keyword evidence="1" id="KW-0732">Signal</keyword>